<feature type="region of interest" description="Disordered" evidence="1">
    <location>
        <begin position="255"/>
        <end position="277"/>
    </location>
</feature>
<dbReference type="GO" id="GO:0061630">
    <property type="term" value="F:ubiquitin protein ligase activity"/>
    <property type="evidence" value="ECO:0007669"/>
    <property type="project" value="TreeGrafter"/>
</dbReference>
<dbReference type="GO" id="GO:0031624">
    <property type="term" value="F:ubiquitin conjugating enzyme binding"/>
    <property type="evidence" value="ECO:0007669"/>
    <property type="project" value="TreeGrafter"/>
</dbReference>
<dbReference type="AlphaFoldDB" id="F4PLN0"/>
<dbReference type="GO" id="GO:0043161">
    <property type="term" value="P:proteasome-mediated ubiquitin-dependent protein catabolic process"/>
    <property type="evidence" value="ECO:0007669"/>
    <property type="project" value="TreeGrafter"/>
</dbReference>
<dbReference type="GO" id="GO:0051865">
    <property type="term" value="P:protein autoubiquitination"/>
    <property type="evidence" value="ECO:0007669"/>
    <property type="project" value="TreeGrafter"/>
</dbReference>
<dbReference type="KEGG" id="dfa:DFA_05585"/>
<evidence type="ECO:0000313" key="2">
    <source>
        <dbReference type="EMBL" id="EGG23452.1"/>
    </source>
</evidence>
<sequence length="480" mass="54741">MDTNNNTTIKRKQSIYKFTLLCEFMKNLGNINVTIQATCTNSNGNDTTNDKILYSFPASLQERGRLRVIIASSTLVFRPFTKEIDLPSKHLVVAVRDARCIAQNQSIASFNIPYQFTNQDTKLNHLMERDDSTAATNEHQVAILRRKLLQEKIKDNDESVGGGSGRPGGLEITCKTCKSILTNDVSIVKCLPSSNWTEIMDVWLCGCTGVYEFANLPNATQDIQSMTNHCLVGDQYLLIHNDNIISDSIVKDNIDSNNNNQHHKHHGHSHNESTTDTTTTTIDLNSLLKSLDLWKPFECSFCQQDLGVYYQNNYRLYKHSISSIFNHNSNNNNNDILENKNIFEKHTIETLFSTYLLSQSQSSTIYKFLLQSSTTNQIFAQITLLSWDSLLLLDDFNNKQFDTFDKHNYQPIIKVFYKLFTKESPSNKESNMEEFAKCKLLTLSDKECFAILGQLEYSNQTLPFFTKTINDNKIGILNCL</sequence>
<dbReference type="GeneID" id="14875017"/>
<dbReference type="GO" id="GO:0000209">
    <property type="term" value="P:protein polyubiquitination"/>
    <property type="evidence" value="ECO:0007669"/>
    <property type="project" value="TreeGrafter"/>
</dbReference>
<gene>
    <name evidence="2" type="ORF">DFA_05585</name>
</gene>
<reference evidence="3" key="1">
    <citation type="journal article" date="2011" name="Genome Res.">
        <title>Phylogeny-wide analysis of social amoeba genomes highlights ancient origins for complex intercellular communication.</title>
        <authorList>
            <person name="Heidel A.J."/>
            <person name="Lawal H.M."/>
            <person name="Felder M."/>
            <person name="Schilde C."/>
            <person name="Helps N.R."/>
            <person name="Tunggal B."/>
            <person name="Rivero F."/>
            <person name="John U."/>
            <person name="Schleicher M."/>
            <person name="Eichinger L."/>
            <person name="Platzer M."/>
            <person name="Noegel A.A."/>
            <person name="Schaap P."/>
            <person name="Gloeckner G."/>
        </authorList>
    </citation>
    <scope>NUCLEOTIDE SEQUENCE [LARGE SCALE GENOMIC DNA]</scope>
    <source>
        <strain evidence="3">SH3</strain>
    </source>
</reference>
<dbReference type="Pfam" id="PF09814">
    <property type="entry name" value="HECT_2"/>
    <property type="match status" value="1"/>
</dbReference>
<dbReference type="InterPro" id="IPR019193">
    <property type="entry name" value="UBQ-conj_enz_E2-bd_prot"/>
</dbReference>
<dbReference type="PANTHER" id="PTHR31531:SF2">
    <property type="entry name" value="E3 UBIQUITIN-PROTEIN LIGASE E3D"/>
    <property type="match status" value="1"/>
</dbReference>
<dbReference type="GO" id="GO:0030332">
    <property type="term" value="F:cyclin binding"/>
    <property type="evidence" value="ECO:0007669"/>
    <property type="project" value="TreeGrafter"/>
</dbReference>
<dbReference type="Proteomes" id="UP000007797">
    <property type="component" value="Unassembled WGS sequence"/>
</dbReference>
<dbReference type="RefSeq" id="XP_004361303.1">
    <property type="nucleotide sequence ID" value="XM_004361246.1"/>
</dbReference>
<proteinExistence type="predicted"/>
<dbReference type="GO" id="GO:0005634">
    <property type="term" value="C:nucleus"/>
    <property type="evidence" value="ECO:0007669"/>
    <property type="project" value="TreeGrafter"/>
</dbReference>
<evidence type="ECO:0008006" key="4">
    <source>
        <dbReference type="Google" id="ProtNLM"/>
    </source>
</evidence>
<keyword evidence="3" id="KW-1185">Reference proteome</keyword>
<dbReference type="GO" id="GO:0005829">
    <property type="term" value="C:cytosol"/>
    <property type="evidence" value="ECO:0007669"/>
    <property type="project" value="TreeGrafter"/>
</dbReference>
<accession>F4PLN0</accession>
<evidence type="ECO:0000313" key="3">
    <source>
        <dbReference type="Proteomes" id="UP000007797"/>
    </source>
</evidence>
<evidence type="ECO:0000256" key="1">
    <source>
        <dbReference type="SAM" id="MobiDB-lite"/>
    </source>
</evidence>
<dbReference type="STRING" id="1054147.F4PLN0"/>
<name>F4PLN0_CACFS</name>
<organism evidence="2 3">
    <name type="scientific">Cavenderia fasciculata</name>
    <name type="common">Slime mold</name>
    <name type="synonym">Dictyostelium fasciculatum</name>
    <dbReference type="NCBI Taxonomy" id="261658"/>
    <lineage>
        <taxon>Eukaryota</taxon>
        <taxon>Amoebozoa</taxon>
        <taxon>Evosea</taxon>
        <taxon>Eumycetozoa</taxon>
        <taxon>Dictyostelia</taxon>
        <taxon>Acytosteliales</taxon>
        <taxon>Cavenderiaceae</taxon>
        <taxon>Cavenderia</taxon>
    </lineage>
</organism>
<dbReference type="PANTHER" id="PTHR31531">
    <property type="entry name" value="E3 UBIQUITIN-PROTEIN LIGASE E3D FAMILY MEMBER"/>
    <property type="match status" value="1"/>
</dbReference>
<dbReference type="OrthoDB" id="20616at2759"/>
<dbReference type="GO" id="GO:0000151">
    <property type="term" value="C:ubiquitin ligase complex"/>
    <property type="evidence" value="ECO:0007669"/>
    <property type="project" value="TreeGrafter"/>
</dbReference>
<protein>
    <recommendedName>
        <fullName evidence="4">Ubiquitin-conjugating enzyme E2C-binding protein</fullName>
    </recommendedName>
</protein>
<dbReference type="EMBL" id="GL883008">
    <property type="protein sequence ID" value="EGG23452.1"/>
    <property type="molecule type" value="Genomic_DNA"/>
</dbReference>
<dbReference type="GO" id="GO:0006513">
    <property type="term" value="P:protein monoubiquitination"/>
    <property type="evidence" value="ECO:0007669"/>
    <property type="project" value="TreeGrafter"/>
</dbReference>